<dbReference type="InterPro" id="IPR058240">
    <property type="entry name" value="rSAM_sf"/>
</dbReference>
<accession>A0A096CNU2</accession>
<keyword evidence="8" id="KW-1185">Reference proteome</keyword>
<dbReference type="PANTHER" id="PTHR43409:SF4">
    <property type="entry name" value="RADICAL SAM SUPERFAMILY PROTEIN"/>
    <property type="match status" value="1"/>
</dbReference>
<proteinExistence type="predicted"/>
<dbReference type="SFLD" id="SFLDG01095">
    <property type="entry name" value="Uncharacterised_Radical_SAM_Su"/>
    <property type="match status" value="1"/>
</dbReference>
<evidence type="ECO:0000256" key="4">
    <source>
        <dbReference type="ARBA" id="ARBA00023004"/>
    </source>
</evidence>
<dbReference type="PANTHER" id="PTHR43409">
    <property type="entry name" value="ANAEROBIC MAGNESIUM-PROTOPORPHYRIN IX MONOMETHYL ESTER CYCLASE-RELATED"/>
    <property type="match status" value="1"/>
</dbReference>
<dbReference type="EMBL" id="ADLO01000041">
    <property type="protein sequence ID" value="KGF56452.1"/>
    <property type="molecule type" value="Genomic_DNA"/>
</dbReference>
<evidence type="ECO:0000313" key="7">
    <source>
        <dbReference type="EMBL" id="KGF56452.1"/>
    </source>
</evidence>
<evidence type="ECO:0000256" key="5">
    <source>
        <dbReference type="ARBA" id="ARBA00023014"/>
    </source>
</evidence>
<dbReference type="Gene3D" id="3.20.20.70">
    <property type="entry name" value="Aldolase class I"/>
    <property type="match status" value="1"/>
</dbReference>
<dbReference type="GO" id="GO:0046872">
    <property type="term" value="F:metal ion binding"/>
    <property type="evidence" value="ECO:0007669"/>
    <property type="project" value="UniProtKB-KW"/>
</dbReference>
<feature type="domain" description="Radical SAM core" evidence="6">
    <location>
        <begin position="11"/>
        <end position="246"/>
    </location>
</feature>
<dbReference type="AlphaFoldDB" id="A0A096CNU2"/>
<evidence type="ECO:0000256" key="2">
    <source>
        <dbReference type="ARBA" id="ARBA00022691"/>
    </source>
</evidence>
<dbReference type="InterPro" id="IPR007197">
    <property type="entry name" value="rSAM"/>
</dbReference>
<dbReference type="GO" id="GO:0051536">
    <property type="term" value="F:iron-sulfur cluster binding"/>
    <property type="evidence" value="ECO:0007669"/>
    <property type="project" value="UniProtKB-KW"/>
</dbReference>
<dbReference type="GO" id="GO:0003824">
    <property type="term" value="F:catalytic activity"/>
    <property type="evidence" value="ECO:0007669"/>
    <property type="project" value="InterPro"/>
</dbReference>
<dbReference type="InterPro" id="IPR006638">
    <property type="entry name" value="Elp3/MiaA/NifB-like_rSAM"/>
</dbReference>
<organism evidence="7 8">
    <name type="scientific">Flavonifractor plautii 1_3_50AFAA</name>
    <dbReference type="NCBI Taxonomy" id="742738"/>
    <lineage>
        <taxon>Bacteria</taxon>
        <taxon>Bacillati</taxon>
        <taxon>Bacillota</taxon>
        <taxon>Clostridia</taxon>
        <taxon>Eubacteriales</taxon>
        <taxon>Oscillospiraceae</taxon>
        <taxon>Flavonifractor</taxon>
    </lineage>
</organism>
<evidence type="ECO:0000313" key="8">
    <source>
        <dbReference type="Proteomes" id="UP000029585"/>
    </source>
</evidence>
<dbReference type="PATRIC" id="fig|742738.3.peg.1084"/>
<evidence type="ECO:0000256" key="1">
    <source>
        <dbReference type="ARBA" id="ARBA00001966"/>
    </source>
</evidence>
<evidence type="ECO:0000259" key="6">
    <source>
        <dbReference type="PROSITE" id="PS51918"/>
    </source>
</evidence>
<comment type="cofactor">
    <cofactor evidence="1">
        <name>[4Fe-4S] cluster</name>
        <dbReference type="ChEBI" id="CHEBI:49883"/>
    </cofactor>
</comment>
<dbReference type="InterPro" id="IPR013785">
    <property type="entry name" value="Aldolase_TIM"/>
</dbReference>
<evidence type="ECO:0000256" key="3">
    <source>
        <dbReference type="ARBA" id="ARBA00022723"/>
    </source>
</evidence>
<dbReference type="CDD" id="cd01335">
    <property type="entry name" value="Radical_SAM"/>
    <property type="match status" value="1"/>
</dbReference>
<dbReference type="PROSITE" id="PS51918">
    <property type="entry name" value="RADICAL_SAM"/>
    <property type="match status" value="1"/>
</dbReference>
<dbReference type="SFLD" id="SFLDS00029">
    <property type="entry name" value="Radical_SAM"/>
    <property type="match status" value="1"/>
</dbReference>
<dbReference type="eggNOG" id="COG1032">
    <property type="taxonomic scope" value="Bacteria"/>
</dbReference>
<dbReference type="SMART" id="SM00729">
    <property type="entry name" value="Elp3"/>
    <property type="match status" value="1"/>
</dbReference>
<protein>
    <recommendedName>
        <fullName evidence="6">Radical SAM core domain-containing protein</fullName>
    </recommendedName>
</protein>
<dbReference type="SUPFAM" id="SSF102114">
    <property type="entry name" value="Radical SAM enzymes"/>
    <property type="match status" value="1"/>
</dbReference>
<keyword evidence="4" id="KW-0408">Iron</keyword>
<dbReference type="Proteomes" id="UP000029585">
    <property type="component" value="Unassembled WGS sequence"/>
</dbReference>
<reference evidence="7 8" key="1">
    <citation type="submission" date="2011-08" db="EMBL/GenBank/DDBJ databases">
        <title>The Genome Sequence of Clostridium orbiscindens 1_3_50AFAA.</title>
        <authorList>
            <consortium name="The Broad Institute Genome Sequencing Platform"/>
            <person name="Earl A."/>
            <person name="Ward D."/>
            <person name="Feldgarden M."/>
            <person name="Gevers D."/>
            <person name="Daigneault M."/>
            <person name="Strauss J."/>
            <person name="Allen-Vercoe E."/>
            <person name="Young S.K."/>
            <person name="Zeng Q."/>
            <person name="Gargeya S."/>
            <person name="Fitzgerald M."/>
            <person name="Haas B."/>
            <person name="Abouelleil A."/>
            <person name="Alvarado L."/>
            <person name="Arachchi H.M."/>
            <person name="Berlin A."/>
            <person name="Brown A."/>
            <person name="Chapman S.B."/>
            <person name="Chen Z."/>
            <person name="Dunbar C."/>
            <person name="Freedman E."/>
            <person name="Gearin G."/>
            <person name="Gellesch M."/>
            <person name="Goldberg J."/>
            <person name="Griggs A."/>
            <person name="Gujja S."/>
            <person name="Heiman D."/>
            <person name="Howarth C."/>
            <person name="Larson L."/>
            <person name="Lui A."/>
            <person name="MacDonald P.J.P."/>
            <person name="Montmayeur A."/>
            <person name="Murphy C."/>
            <person name="Neiman D."/>
            <person name="Pearson M."/>
            <person name="Priest M."/>
            <person name="Roberts A."/>
            <person name="Saif S."/>
            <person name="Shea T."/>
            <person name="Shenoy N."/>
            <person name="Sisk P."/>
            <person name="Stolte C."/>
            <person name="Sykes S."/>
            <person name="Wortman J."/>
            <person name="Nusbaum C."/>
            <person name="Birren B."/>
        </authorList>
    </citation>
    <scope>NUCLEOTIDE SEQUENCE [LARGE SCALE GENOMIC DNA]</scope>
    <source>
        <strain evidence="7 8">1_3_50AFAA</strain>
    </source>
</reference>
<gene>
    <name evidence="7" type="ORF">HMPREF9460_01044</name>
</gene>
<dbReference type="InterPro" id="IPR051198">
    <property type="entry name" value="BchE-like"/>
</dbReference>
<keyword evidence="2" id="KW-0949">S-adenosyl-L-methionine</keyword>
<dbReference type="RefSeq" id="WP_044939663.1">
    <property type="nucleotide sequence ID" value="NZ_KN174162.1"/>
</dbReference>
<keyword evidence="5" id="KW-0411">Iron-sulfur</keyword>
<dbReference type="HOGENOM" id="CLU_044464_0_0_9"/>
<sequence>MHYTGTIWRPPYESGSLLLEAAAGCTHHRCKFCTLYDELPFRFRLSPLEDIEADLAEAQELLRGQLVQRVFLVGANPFVLQTERLKAIAGRIRRYFPECRTIGCFARVTDVGRKTDEALRELRRLGYDGLTIGVETGYDPALHFMDKGYQARDIVEQAHRLDEAGIAYHFFYLAGIAGAGRGEAAALASASVFNQTNPRILGSSMLTVYPQSRLFSEMQAGQWTEAGEVEKLEELKTLVEHLERPLYFAALGASNAISVQGFLPEERDAVAAKLARACRPEHEDALRRYRAGLRHL</sequence>
<name>A0A096CNU2_FLAPL</name>
<dbReference type="Pfam" id="PF04055">
    <property type="entry name" value="Radical_SAM"/>
    <property type="match status" value="1"/>
</dbReference>
<keyword evidence="3" id="KW-0479">Metal-binding</keyword>
<dbReference type="SFLD" id="SFLDG01082">
    <property type="entry name" value="B12-binding_domain_containing"/>
    <property type="match status" value="1"/>
</dbReference>
<comment type="caution">
    <text evidence="7">The sequence shown here is derived from an EMBL/GenBank/DDBJ whole genome shotgun (WGS) entry which is preliminary data.</text>
</comment>